<dbReference type="GO" id="GO:0000435">
    <property type="term" value="P:positive regulation of transcription from RNA polymerase II promoter by galactose"/>
    <property type="evidence" value="ECO:0007669"/>
    <property type="project" value="TreeGrafter"/>
</dbReference>
<name>A0A6A6CNR1_ZASCE</name>
<proteinExistence type="predicted"/>
<dbReference type="Proteomes" id="UP000799537">
    <property type="component" value="Unassembled WGS sequence"/>
</dbReference>
<keyword evidence="6" id="KW-1185">Reference proteome</keyword>
<keyword evidence="2" id="KW-0804">Transcription</keyword>
<evidence type="ECO:0000256" key="1">
    <source>
        <dbReference type="ARBA" id="ARBA00023015"/>
    </source>
</evidence>
<evidence type="ECO:0000313" key="5">
    <source>
        <dbReference type="EMBL" id="KAF2168917.1"/>
    </source>
</evidence>
<dbReference type="GO" id="GO:0000981">
    <property type="term" value="F:DNA-binding transcription factor activity, RNA polymerase II-specific"/>
    <property type="evidence" value="ECO:0007669"/>
    <property type="project" value="TreeGrafter"/>
</dbReference>
<dbReference type="EMBL" id="ML993589">
    <property type="protein sequence ID" value="KAF2168917.1"/>
    <property type="molecule type" value="Genomic_DNA"/>
</dbReference>
<feature type="domain" description="Xylanolytic transcriptional activator regulatory" evidence="4">
    <location>
        <begin position="163"/>
        <end position="386"/>
    </location>
</feature>
<protein>
    <recommendedName>
        <fullName evidence="4">Xylanolytic transcriptional activator regulatory domain-containing protein</fullName>
    </recommendedName>
</protein>
<accession>A0A6A6CNR1</accession>
<dbReference type="GeneID" id="54558896"/>
<evidence type="ECO:0000259" key="4">
    <source>
        <dbReference type="Pfam" id="PF04082"/>
    </source>
</evidence>
<dbReference type="GO" id="GO:0000978">
    <property type="term" value="F:RNA polymerase II cis-regulatory region sequence-specific DNA binding"/>
    <property type="evidence" value="ECO:0007669"/>
    <property type="project" value="TreeGrafter"/>
</dbReference>
<dbReference type="CDD" id="cd12148">
    <property type="entry name" value="fungal_TF_MHR"/>
    <property type="match status" value="1"/>
</dbReference>
<keyword evidence="1" id="KW-0805">Transcription regulation</keyword>
<dbReference type="GO" id="GO:0005634">
    <property type="term" value="C:nucleus"/>
    <property type="evidence" value="ECO:0007669"/>
    <property type="project" value="TreeGrafter"/>
</dbReference>
<evidence type="ECO:0000256" key="3">
    <source>
        <dbReference type="ARBA" id="ARBA00023242"/>
    </source>
</evidence>
<reference evidence="5" key="1">
    <citation type="journal article" date="2020" name="Stud. Mycol.">
        <title>101 Dothideomycetes genomes: a test case for predicting lifestyles and emergence of pathogens.</title>
        <authorList>
            <person name="Haridas S."/>
            <person name="Albert R."/>
            <person name="Binder M."/>
            <person name="Bloem J."/>
            <person name="Labutti K."/>
            <person name="Salamov A."/>
            <person name="Andreopoulos B."/>
            <person name="Baker S."/>
            <person name="Barry K."/>
            <person name="Bills G."/>
            <person name="Bluhm B."/>
            <person name="Cannon C."/>
            <person name="Castanera R."/>
            <person name="Culley D."/>
            <person name="Daum C."/>
            <person name="Ezra D."/>
            <person name="Gonzalez J."/>
            <person name="Henrissat B."/>
            <person name="Kuo A."/>
            <person name="Liang C."/>
            <person name="Lipzen A."/>
            <person name="Lutzoni F."/>
            <person name="Magnuson J."/>
            <person name="Mondo S."/>
            <person name="Nolan M."/>
            <person name="Ohm R."/>
            <person name="Pangilinan J."/>
            <person name="Park H.-J."/>
            <person name="Ramirez L."/>
            <person name="Alfaro M."/>
            <person name="Sun H."/>
            <person name="Tritt A."/>
            <person name="Yoshinaga Y."/>
            <person name="Zwiers L.-H."/>
            <person name="Turgeon B."/>
            <person name="Goodwin S."/>
            <person name="Spatafora J."/>
            <person name="Crous P."/>
            <person name="Grigoriev I."/>
        </authorList>
    </citation>
    <scope>NUCLEOTIDE SEQUENCE</scope>
    <source>
        <strain evidence="5">ATCC 36951</strain>
    </source>
</reference>
<dbReference type="AlphaFoldDB" id="A0A6A6CNR1"/>
<evidence type="ECO:0000313" key="6">
    <source>
        <dbReference type="Proteomes" id="UP000799537"/>
    </source>
</evidence>
<dbReference type="GO" id="GO:0006351">
    <property type="term" value="P:DNA-templated transcription"/>
    <property type="evidence" value="ECO:0007669"/>
    <property type="project" value="InterPro"/>
</dbReference>
<dbReference type="OrthoDB" id="4159052at2759"/>
<keyword evidence="3" id="KW-0539">Nucleus</keyword>
<gene>
    <name evidence="5" type="ORF">M409DRAFT_20929</name>
</gene>
<dbReference type="PANTHER" id="PTHR47424">
    <property type="entry name" value="REGULATORY PROTEIN GAL4"/>
    <property type="match status" value="1"/>
</dbReference>
<dbReference type="InterPro" id="IPR007219">
    <property type="entry name" value="XnlR_reg_dom"/>
</dbReference>
<dbReference type="PANTHER" id="PTHR47424:SF4">
    <property type="entry name" value="ZN(II)2CYS6 TRANSCRIPTION FACTOR (EUROFUNG)"/>
    <property type="match status" value="1"/>
</dbReference>
<evidence type="ECO:0000256" key="2">
    <source>
        <dbReference type="ARBA" id="ARBA00023163"/>
    </source>
</evidence>
<dbReference type="RefSeq" id="XP_033669806.1">
    <property type="nucleotide sequence ID" value="XM_033805624.1"/>
</dbReference>
<sequence length="636" mass="71282">MNTDSRGAKSGAVARKKRVKIAVACIPCRSRKDAVHVRDAHVIAMEWVGTNAPIRLQTGPSGTLTIADPFFVDSGPTVDQAHALDPIVQSTLLTQEETTPTASGSTPTSPHSSCELMQQLREILEPDAESLPQRIYPQSNTIDCSDYGRVLPMRSVADRLVRAYWDGIHPYYPFLHRSTFESQYQTLWMSSNDSNSPPPTFYSLLNVVFAVAAHLELPLRCNDKGSASYFERARANFHFDPCEPSSLLEIQILLLMGLYQIASGEFSRAKRVLDIAICSVRSVRTSFETRDGWGSKAQEQQIFRCVWHGSHLLSRVVSSALGQFPQVLALASTVTEVPFPTFGCDEEALGLRQEPHQVSDQQYHPSQFYSHTLRLNKLLGEIYAMWNETGSSVHLQRSDQHSNRDLSKVLAFDKRLVEYWKSLPRALHHGHEDVEWARTVDRNQSCILRTRYLFCRIALLRPLLPELEQQLDNVDESDSAVEEVLLQRLILRCVSSAKELLDLMDRLQGVQQSSSFGVPLLDYCNVCFVYTAATVISEARKALLSQRSLAKEHLTTRGTRDCTALQGLWQSRAAQDNSSFEATPNAEQTQDDFAMITTRNDGGISQDALGDLDDFMFVGPELAFGDSLEWFQGAMT</sequence>
<organism evidence="5 6">
    <name type="scientific">Zasmidium cellare ATCC 36951</name>
    <dbReference type="NCBI Taxonomy" id="1080233"/>
    <lineage>
        <taxon>Eukaryota</taxon>
        <taxon>Fungi</taxon>
        <taxon>Dikarya</taxon>
        <taxon>Ascomycota</taxon>
        <taxon>Pezizomycotina</taxon>
        <taxon>Dothideomycetes</taxon>
        <taxon>Dothideomycetidae</taxon>
        <taxon>Mycosphaerellales</taxon>
        <taxon>Mycosphaerellaceae</taxon>
        <taxon>Zasmidium</taxon>
    </lineage>
</organism>
<dbReference type="Pfam" id="PF04082">
    <property type="entry name" value="Fungal_trans"/>
    <property type="match status" value="1"/>
</dbReference>
<dbReference type="GO" id="GO:0008270">
    <property type="term" value="F:zinc ion binding"/>
    <property type="evidence" value="ECO:0007669"/>
    <property type="project" value="InterPro"/>
</dbReference>
<dbReference type="InterPro" id="IPR051127">
    <property type="entry name" value="Fungal_SecMet_Regulators"/>
</dbReference>